<evidence type="ECO:0000313" key="3">
    <source>
        <dbReference type="EMBL" id="CAI8796469.1"/>
    </source>
</evidence>
<sequence>MPEKTVSFQQIQYAFAAYIRDPNRNPPPHGTALARMRVYRELFFNNIENFLANGFPVIKSILSKSDWFALVQDFYAKHRSKTPYFAEIAEEFLDYLQNERDPCFNDPPYLLELAHYEWTELALAIAEGEAPQESAALMSAPLEQTIYISEVAWPMAYRFPVHKIGPGHEPTDPSEQPTCLVVYRNREDTVKFLEISPVTYRLLQILEEEGSISAKDCMLRVAKELGYSDPEGLASHGAETLRALGKRGIIGAIDPPACSV</sequence>
<accession>A0ABN8X593</accession>
<name>A0ABN8X593_9GAMM</name>
<dbReference type="InterPro" id="IPR054098">
    <property type="entry name" value="NGO1945-like_C"/>
</dbReference>
<dbReference type="RefSeq" id="WP_026610857.1">
    <property type="nucleotide sequence ID" value="NZ_OX458333.1"/>
</dbReference>
<keyword evidence="4" id="KW-1185">Reference proteome</keyword>
<dbReference type="Pfam" id="PF09836">
    <property type="entry name" value="DUF2063"/>
    <property type="match status" value="1"/>
</dbReference>
<organism evidence="3 4">
    <name type="scientific">Methylocaldum szegediense</name>
    <dbReference type="NCBI Taxonomy" id="73780"/>
    <lineage>
        <taxon>Bacteria</taxon>
        <taxon>Pseudomonadati</taxon>
        <taxon>Pseudomonadota</taxon>
        <taxon>Gammaproteobacteria</taxon>
        <taxon>Methylococcales</taxon>
        <taxon>Methylococcaceae</taxon>
        <taxon>Methylocaldum</taxon>
    </lineage>
</organism>
<dbReference type="Gene3D" id="3.90.930.50">
    <property type="match status" value="1"/>
</dbReference>
<reference evidence="3 4" key="1">
    <citation type="submission" date="2023-03" db="EMBL/GenBank/DDBJ databases">
        <authorList>
            <person name="Pearce D."/>
        </authorList>
    </citation>
    <scope>NUCLEOTIDE SEQUENCE [LARGE SCALE GENOMIC DNA]</scope>
    <source>
        <strain evidence="3">Msz</strain>
    </source>
</reference>
<dbReference type="Pfam" id="PF22106">
    <property type="entry name" value="NGO1945_C"/>
    <property type="match status" value="1"/>
</dbReference>
<dbReference type="Proteomes" id="UP001162030">
    <property type="component" value="Chromosome"/>
</dbReference>
<dbReference type="Gene3D" id="1.10.150.690">
    <property type="entry name" value="DUF2063"/>
    <property type="match status" value="1"/>
</dbReference>
<gene>
    <name evidence="3" type="ORF">MSZNOR_1502</name>
</gene>
<evidence type="ECO:0000259" key="1">
    <source>
        <dbReference type="Pfam" id="PF09836"/>
    </source>
</evidence>
<feature type="domain" description="NGO1945-like C-terminal" evidence="2">
    <location>
        <begin position="149"/>
        <end position="244"/>
    </location>
</feature>
<evidence type="ECO:0000259" key="2">
    <source>
        <dbReference type="Pfam" id="PF22106"/>
    </source>
</evidence>
<dbReference type="InterPro" id="IPR018640">
    <property type="entry name" value="DUF2063"/>
</dbReference>
<evidence type="ECO:0000313" key="4">
    <source>
        <dbReference type="Proteomes" id="UP001162030"/>
    </source>
</evidence>
<protein>
    <submittedName>
        <fullName evidence="3">DUF2063 domain-containing protein</fullName>
    </submittedName>
</protein>
<proteinExistence type="predicted"/>
<dbReference type="InterPro" id="IPR044922">
    <property type="entry name" value="DUF2063_N_sf"/>
</dbReference>
<dbReference type="EMBL" id="OX458333">
    <property type="protein sequence ID" value="CAI8796469.1"/>
    <property type="molecule type" value="Genomic_DNA"/>
</dbReference>
<feature type="domain" description="Putative DNA-binding" evidence="1">
    <location>
        <begin position="10"/>
        <end position="96"/>
    </location>
</feature>